<evidence type="ECO:0000313" key="2">
    <source>
        <dbReference type="EMBL" id="MBO0454637.1"/>
    </source>
</evidence>
<dbReference type="RefSeq" id="WP_207110366.1">
    <property type="nucleotide sequence ID" value="NZ_JAFLVR010000067.1"/>
</dbReference>
<proteinExistence type="predicted"/>
<accession>A0ABS3HNQ5</accession>
<reference evidence="2 3" key="1">
    <citation type="submission" date="2021-03" db="EMBL/GenBank/DDBJ databases">
        <title>Enterococcal diversity collection.</title>
        <authorList>
            <person name="Gilmore M.S."/>
            <person name="Schwartzman J."/>
            <person name="Van Tyne D."/>
            <person name="Martin M."/>
            <person name="Earl A.M."/>
            <person name="Manson A.L."/>
            <person name="Straub T."/>
            <person name="Salamzade R."/>
            <person name="Saavedra J."/>
            <person name="Lebreton F."/>
            <person name="Prichula J."/>
            <person name="Schaufler K."/>
            <person name="Gaca A."/>
            <person name="Sgardioli B."/>
            <person name="Wagenaar J."/>
            <person name="Strong T."/>
        </authorList>
    </citation>
    <scope>NUCLEOTIDE SEQUENCE [LARGE SCALE GENOMIC DNA]</scope>
    <source>
        <strain evidence="2 3">MJM16</strain>
    </source>
</reference>
<comment type="caution">
    <text evidence="2">The sequence shown here is derived from an EMBL/GenBank/DDBJ whole genome shotgun (WGS) entry which is preliminary data.</text>
</comment>
<name>A0ABS3HNQ5_9ENTE</name>
<dbReference type="EMBL" id="JAFLVR010000067">
    <property type="protein sequence ID" value="MBO0454637.1"/>
    <property type="molecule type" value="Genomic_DNA"/>
</dbReference>
<protein>
    <submittedName>
        <fullName evidence="2">Uncharacterized protein</fullName>
    </submittedName>
</protein>
<evidence type="ECO:0000256" key="1">
    <source>
        <dbReference type="SAM" id="Phobius"/>
    </source>
</evidence>
<keyword evidence="1" id="KW-0472">Membrane</keyword>
<dbReference type="Proteomes" id="UP000664495">
    <property type="component" value="Unassembled WGS sequence"/>
</dbReference>
<evidence type="ECO:0000313" key="3">
    <source>
        <dbReference type="Proteomes" id="UP000664495"/>
    </source>
</evidence>
<feature type="transmembrane region" description="Helical" evidence="1">
    <location>
        <begin position="107"/>
        <end position="136"/>
    </location>
</feature>
<feature type="transmembrane region" description="Helical" evidence="1">
    <location>
        <begin position="58"/>
        <end position="77"/>
    </location>
</feature>
<keyword evidence="1" id="KW-0812">Transmembrane</keyword>
<organism evidence="2 3">
    <name type="scientific">Candidatus Enterococcus murrayae</name>
    <dbReference type="NCBI Taxonomy" id="2815321"/>
    <lineage>
        <taxon>Bacteria</taxon>
        <taxon>Bacillati</taxon>
        <taxon>Bacillota</taxon>
        <taxon>Bacilli</taxon>
        <taxon>Lactobacillales</taxon>
        <taxon>Enterococcaceae</taxon>
        <taxon>Enterococcus</taxon>
    </lineage>
</organism>
<keyword evidence="1" id="KW-1133">Transmembrane helix</keyword>
<keyword evidence="3" id="KW-1185">Reference proteome</keyword>
<gene>
    <name evidence="2" type="ORF">JZO85_20445</name>
</gene>
<sequence length="207" mass="23758">MGKIEKWILFAVGNFPIYIFIFIQNFDFSFFCKACKWMTNSGYRSKVSIPKYVLNNSLPFLCILLLAGSIILFKIFIKGQKTKGNHRLKIKKASSINENYLEMLNSYILPILVTSFSNLNATLSFLVVLLLNGYLYTKTELYHSNLFLALRGYNLFNVEGIRGNDSFTEEVEGVLLSKKRIKKDETIKIIYLNSTSSSAMTFMEVDD</sequence>
<feature type="transmembrane region" description="Helical" evidence="1">
    <location>
        <begin position="7"/>
        <end position="23"/>
    </location>
</feature>